<evidence type="ECO:0000313" key="2">
    <source>
        <dbReference type="Proteomes" id="UP000324222"/>
    </source>
</evidence>
<name>A0A5B7DL62_PORTR</name>
<proteinExistence type="predicted"/>
<reference evidence="1 2" key="1">
    <citation type="submission" date="2019-05" db="EMBL/GenBank/DDBJ databases">
        <title>Another draft genome of Portunus trituberculatus and its Hox gene families provides insights of decapod evolution.</title>
        <authorList>
            <person name="Jeong J.-H."/>
            <person name="Song I."/>
            <person name="Kim S."/>
            <person name="Choi T."/>
            <person name="Kim D."/>
            <person name="Ryu S."/>
            <person name="Kim W."/>
        </authorList>
    </citation>
    <scope>NUCLEOTIDE SEQUENCE [LARGE SCALE GENOMIC DNA]</scope>
    <source>
        <tissue evidence="1">Muscle</tissue>
    </source>
</reference>
<sequence length="106" mass="11360">MVAVDGALILLFTSSRRDWSSRSRCVMRSSGRPSSSCIISATSLSPSIRCIFVPNEEFFNIKEPCQDVVVFRATSASVLALPRPLSLVPSPASGLLFAWSPSGVPS</sequence>
<dbReference type="EMBL" id="VSRR010001004">
    <property type="protein sequence ID" value="MPC21686.1"/>
    <property type="molecule type" value="Genomic_DNA"/>
</dbReference>
<protein>
    <submittedName>
        <fullName evidence="1">Uncharacterized protein</fullName>
    </submittedName>
</protein>
<evidence type="ECO:0000313" key="1">
    <source>
        <dbReference type="EMBL" id="MPC21686.1"/>
    </source>
</evidence>
<comment type="caution">
    <text evidence="1">The sequence shown here is derived from an EMBL/GenBank/DDBJ whole genome shotgun (WGS) entry which is preliminary data.</text>
</comment>
<accession>A0A5B7DL62</accession>
<gene>
    <name evidence="1" type="ORF">E2C01_014677</name>
</gene>
<keyword evidence="2" id="KW-1185">Reference proteome</keyword>
<organism evidence="1 2">
    <name type="scientific">Portunus trituberculatus</name>
    <name type="common">Swimming crab</name>
    <name type="synonym">Neptunus trituberculatus</name>
    <dbReference type="NCBI Taxonomy" id="210409"/>
    <lineage>
        <taxon>Eukaryota</taxon>
        <taxon>Metazoa</taxon>
        <taxon>Ecdysozoa</taxon>
        <taxon>Arthropoda</taxon>
        <taxon>Crustacea</taxon>
        <taxon>Multicrustacea</taxon>
        <taxon>Malacostraca</taxon>
        <taxon>Eumalacostraca</taxon>
        <taxon>Eucarida</taxon>
        <taxon>Decapoda</taxon>
        <taxon>Pleocyemata</taxon>
        <taxon>Brachyura</taxon>
        <taxon>Eubrachyura</taxon>
        <taxon>Portunoidea</taxon>
        <taxon>Portunidae</taxon>
        <taxon>Portuninae</taxon>
        <taxon>Portunus</taxon>
    </lineage>
</organism>
<dbReference type="AlphaFoldDB" id="A0A5B7DL62"/>
<dbReference type="Proteomes" id="UP000324222">
    <property type="component" value="Unassembled WGS sequence"/>
</dbReference>